<comment type="caution">
    <text evidence="3">The sequence shown here is derived from an EMBL/GenBank/DDBJ whole genome shotgun (WGS) entry which is preliminary data.</text>
</comment>
<dbReference type="Gene3D" id="1.10.287.470">
    <property type="entry name" value="Helix hairpin bin"/>
    <property type="match status" value="1"/>
</dbReference>
<evidence type="ECO:0000313" key="3">
    <source>
        <dbReference type="EMBL" id="OGD04372.1"/>
    </source>
</evidence>
<dbReference type="Proteomes" id="UP000177080">
    <property type="component" value="Unassembled WGS sequence"/>
</dbReference>
<name>A0A1F4ZDN4_9BACT</name>
<sequence length="220" mass="23922">MVGKGRLGMVTADEIEVRYAFSGKVAVVKKKRGDTVKKGEVLAALDTKMLQMELDLQLADYERKRAEFEIFAKRNPNPGDDLTKYAKQIEQAQLNASVKEVEIAKAKMDQATLISPVNGTVVDDGGNRVGLNVSPASNAFKILDLDALRFETELDGFMEPGEVMVKINGKELAGKTGLPRPDGKKLVVDASLDSWEGLMVGMVGEVVIPDEKNNAQEIDG</sequence>
<protein>
    <recommendedName>
        <fullName evidence="2">CzcB-like barrel-sandwich hybrid domain-containing protein</fullName>
    </recommendedName>
</protein>
<dbReference type="STRING" id="1797259.A2989_05050"/>
<dbReference type="PANTHER" id="PTHR30097">
    <property type="entry name" value="CATION EFFLUX SYSTEM PROTEIN CUSB"/>
    <property type="match status" value="1"/>
</dbReference>
<dbReference type="Gene3D" id="2.40.50.100">
    <property type="match status" value="1"/>
</dbReference>
<feature type="domain" description="CzcB-like barrel-sandwich hybrid" evidence="2">
    <location>
        <begin position="17"/>
        <end position="143"/>
    </location>
</feature>
<dbReference type="AlphaFoldDB" id="A0A1F4ZDN4"/>
<accession>A0A1F4ZDN4</accession>
<reference evidence="3 4" key="1">
    <citation type="journal article" date="2016" name="Nat. Commun.">
        <title>Thousands of microbial genomes shed light on interconnected biogeochemical processes in an aquifer system.</title>
        <authorList>
            <person name="Anantharaman K."/>
            <person name="Brown C.T."/>
            <person name="Hug L.A."/>
            <person name="Sharon I."/>
            <person name="Castelle C.J."/>
            <person name="Probst A.J."/>
            <person name="Thomas B.C."/>
            <person name="Singh A."/>
            <person name="Wilkins M.J."/>
            <person name="Karaoz U."/>
            <person name="Brodie E.L."/>
            <person name="Williams K.H."/>
            <person name="Hubbard S.S."/>
            <person name="Banfield J.F."/>
        </authorList>
    </citation>
    <scope>NUCLEOTIDE SEQUENCE [LARGE SCALE GENOMIC DNA]</scope>
</reference>
<dbReference type="Pfam" id="PF25973">
    <property type="entry name" value="BSH_CzcB"/>
    <property type="match status" value="1"/>
</dbReference>
<dbReference type="GO" id="GO:0060003">
    <property type="term" value="P:copper ion export"/>
    <property type="evidence" value="ECO:0007669"/>
    <property type="project" value="TreeGrafter"/>
</dbReference>
<dbReference type="EMBL" id="MEXN01000001">
    <property type="protein sequence ID" value="OGD04372.1"/>
    <property type="molecule type" value="Genomic_DNA"/>
</dbReference>
<dbReference type="InterPro" id="IPR058647">
    <property type="entry name" value="BSH_CzcB-like"/>
</dbReference>
<evidence type="ECO:0000256" key="1">
    <source>
        <dbReference type="ARBA" id="ARBA00022448"/>
    </source>
</evidence>
<dbReference type="GO" id="GO:0015679">
    <property type="term" value="P:plasma membrane copper ion transport"/>
    <property type="evidence" value="ECO:0007669"/>
    <property type="project" value="TreeGrafter"/>
</dbReference>
<proteinExistence type="predicted"/>
<dbReference type="SUPFAM" id="SSF111369">
    <property type="entry name" value="HlyD-like secretion proteins"/>
    <property type="match status" value="1"/>
</dbReference>
<evidence type="ECO:0000313" key="4">
    <source>
        <dbReference type="Proteomes" id="UP000177080"/>
    </source>
</evidence>
<dbReference type="PANTHER" id="PTHR30097:SF4">
    <property type="entry name" value="SLR6042 PROTEIN"/>
    <property type="match status" value="1"/>
</dbReference>
<keyword evidence="1" id="KW-0813">Transport</keyword>
<dbReference type="InterPro" id="IPR051909">
    <property type="entry name" value="MFP_Cation_Efflux"/>
</dbReference>
<evidence type="ECO:0000259" key="2">
    <source>
        <dbReference type="Pfam" id="PF25973"/>
    </source>
</evidence>
<dbReference type="GO" id="GO:0030313">
    <property type="term" value="C:cell envelope"/>
    <property type="evidence" value="ECO:0007669"/>
    <property type="project" value="TreeGrafter"/>
</dbReference>
<gene>
    <name evidence="3" type="ORF">A2989_05050</name>
</gene>
<organism evidence="3 4">
    <name type="scientific">Candidatus Amesbacteria bacterium RIFCSPLOWO2_01_FULL_48_25</name>
    <dbReference type="NCBI Taxonomy" id="1797259"/>
    <lineage>
        <taxon>Bacteria</taxon>
        <taxon>Candidatus Amesiibacteriota</taxon>
    </lineage>
</organism>